<dbReference type="EMBL" id="JAEUBD010000983">
    <property type="protein sequence ID" value="KAH3669619.1"/>
    <property type="molecule type" value="Genomic_DNA"/>
</dbReference>
<dbReference type="AlphaFoldDB" id="A0A1B7SKS1"/>
<organism evidence="3 4">
    <name type="scientific">Ogataea polymorpha</name>
    <dbReference type="NCBI Taxonomy" id="460523"/>
    <lineage>
        <taxon>Eukaryota</taxon>
        <taxon>Fungi</taxon>
        <taxon>Dikarya</taxon>
        <taxon>Ascomycota</taxon>
        <taxon>Saccharomycotina</taxon>
        <taxon>Pichiomycetes</taxon>
        <taxon>Pichiales</taxon>
        <taxon>Pichiaceae</taxon>
        <taxon>Ogataea</taxon>
    </lineage>
</organism>
<dbReference type="GO" id="GO:0006606">
    <property type="term" value="P:protein import into nucleus"/>
    <property type="evidence" value="ECO:0007669"/>
    <property type="project" value="InterPro"/>
</dbReference>
<evidence type="ECO:0000313" key="4">
    <source>
        <dbReference type="Proteomes" id="UP000788993"/>
    </source>
</evidence>
<gene>
    <name evidence="3" type="ORF">OGATHE_002431</name>
</gene>
<dbReference type="Pfam" id="PF08574">
    <property type="entry name" value="Iwr1"/>
    <property type="match status" value="1"/>
</dbReference>
<feature type="region of interest" description="Disordered" evidence="2">
    <location>
        <begin position="152"/>
        <end position="214"/>
    </location>
</feature>
<comment type="similarity">
    <text evidence="1">Belongs to the IWR1/SLC7A6OS family.</text>
</comment>
<feature type="compositionally biased region" description="Acidic residues" evidence="2">
    <location>
        <begin position="152"/>
        <end position="177"/>
    </location>
</feature>
<dbReference type="PANTHER" id="PTHR28063">
    <property type="entry name" value="RNA POLYMERASE II NUCLEAR LOCALIZATION PROTEIN IWR1"/>
    <property type="match status" value="1"/>
</dbReference>
<dbReference type="InterPro" id="IPR013883">
    <property type="entry name" value="TF_Iwr1_dom"/>
</dbReference>
<sequence>MSSGPQILRIKRKRTEDPLQALLVENRGSKRSKSANYVFKLARTDETNNDVDGSKILEQEESSMGRKVFSIPKKEDDIDPQLMEMLQDYLRTSDVKEEHHKPPKRRMSNASAEVERPQSLVPEDDDYVYDVYYRDKAVTEQWEKDKIGYIQFDEDDMETIDEQEEVAEQTDDEDSNDENFYRNDYPEDEDGGYEDSEFGTPSDDQDDEFDILHDRRRFSVQDVRETEGLTEEEVEELYNRFDESVLED</sequence>
<evidence type="ECO:0000313" key="3">
    <source>
        <dbReference type="EMBL" id="KAH3669619.1"/>
    </source>
</evidence>
<dbReference type="InterPro" id="IPR040150">
    <property type="entry name" value="Iwr1"/>
</dbReference>
<dbReference type="Proteomes" id="UP000788993">
    <property type="component" value="Unassembled WGS sequence"/>
</dbReference>
<evidence type="ECO:0000256" key="1">
    <source>
        <dbReference type="ARBA" id="ARBA00010218"/>
    </source>
</evidence>
<dbReference type="GO" id="GO:0005737">
    <property type="term" value="C:cytoplasm"/>
    <property type="evidence" value="ECO:0007669"/>
    <property type="project" value="TreeGrafter"/>
</dbReference>
<accession>A0A1B7SKS1</accession>
<keyword evidence="4" id="KW-1185">Reference proteome</keyword>
<dbReference type="PANTHER" id="PTHR28063:SF1">
    <property type="entry name" value="RNA POLYMERASE II NUCLEAR LOCALIZATION PROTEIN IWR1"/>
    <property type="match status" value="1"/>
</dbReference>
<name>A0A1B7SKS1_9ASCO</name>
<feature type="region of interest" description="Disordered" evidence="2">
    <location>
        <begin position="93"/>
        <end position="121"/>
    </location>
</feature>
<protein>
    <submittedName>
        <fullName evidence="3">Uncharacterized protein</fullName>
    </submittedName>
</protein>
<comment type="caution">
    <text evidence="3">The sequence shown here is derived from an EMBL/GenBank/DDBJ whole genome shotgun (WGS) entry which is preliminary data.</text>
</comment>
<evidence type="ECO:0000256" key="2">
    <source>
        <dbReference type="SAM" id="MobiDB-lite"/>
    </source>
</evidence>
<feature type="compositionally biased region" description="Acidic residues" evidence="2">
    <location>
        <begin position="186"/>
        <end position="209"/>
    </location>
</feature>
<reference evidence="3" key="2">
    <citation type="submission" date="2021-01" db="EMBL/GenBank/DDBJ databases">
        <authorList>
            <person name="Schikora-Tamarit M.A."/>
        </authorList>
    </citation>
    <scope>NUCLEOTIDE SEQUENCE</scope>
    <source>
        <strain evidence="3">NCAIM Y.01608</strain>
    </source>
</reference>
<dbReference type="OrthoDB" id="6255506at2759"/>
<proteinExistence type="inferred from homology"/>
<dbReference type="RefSeq" id="XP_018211895.1">
    <property type="nucleotide sequence ID" value="XM_018353778.1"/>
</dbReference>
<reference evidence="3" key="1">
    <citation type="journal article" date="2021" name="Open Biol.">
        <title>Shared evolutionary footprints suggest mitochondrial oxidative damage underlies multiple complex I losses in fungi.</title>
        <authorList>
            <person name="Schikora-Tamarit M.A."/>
            <person name="Marcet-Houben M."/>
            <person name="Nosek J."/>
            <person name="Gabaldon T."/>
        </authorList>
    </citation>
    <scope>NUCLEOTIDE SEQUENCE</scope>
    <source>
        <strain evidence="3">NCAIM Y.01608</strain>
    </source>
</reference>